<dbReference type="EMBL" id="LBZW01000018">
    <property type="protein sequence ID" value="KKR79027.1"/>
    <property type="molecule type" value="Genomic_DNA"/>
</dbReference>
<accession>A0A0G0WUF2</accession>
<protein>
    <recommendedName>
        <fullName evidence="3">2,4-dihydroxyhept-2-ene-1,7-dioic acid aldolase</fullName>
    </recommendedName>
</protein>
<name>A0A0G0WUF2_9BACT</name>
<dbReference type="Proteomes" id="UP000034749">
    <property type="component" value="Unassembled WGS sequence"/>
</dbReference>
<organism evidence="1 2">
    <name type="scientific">Candidatus Nomurabacteria bacterium GW2011_GWA2_40_9</name>
    <dbReference type="NCBI Taxonomy" id="1618734"/>
    <lineage>
        <taxon>Bacteria</taxon>
        <taxon>Candidatus Nomuraibacteriota</taxon>
    </lineage>
</organism>
<comment type="caution">
    <text evidence="1">The sequence shown here is derived from an EMBL/GenBank/DDBJ whole genome shotgun (WGS) entry which is preliminary data.</text>
</comment>
<dbReference type="AlphaFoldDB" id="A0A0G0WUF2"/>
<reference evidence="1 2" key="1">
    <citation type="journal article" date="2015" name="Nature">
        <title>rRNA introns, odd ribosomes, and small enigmatic genomes across a large radiation of phyla.</title>
        <authorList>
            <person name="Brown C.T."/>
            <person name="Hug L.A."/>
            <person name="Thomas B.C."/>
            <person name="Sharon I."/>
            <person name="Castelle C.J."/>
            <person name="Singh A."/>
            <person name="Wilkins M.J."/>
            <person name="Williams K.H."/>
            <person name="Banfield J.F."/>
        </authorList>
    </citation>
    <scope>NUCLEOTIDE SEQUENCE [LARGE SCALE GENOMIC DNA]</scope>
</reference>
<gene>
    <name evidence="1" type="ORF">UU24_C0018G0009</name>
</gene>
<evidence type="ECO:0008006" key="3">
    <source>
        <dbReference type="Google" id="ProtNLM"/>
    </source>
</evidence>
<sequence>KNIGREQNGGSDNFSRPVLIVKKFNNEIFWILPLSTKQKDLDFYYNFIDLNNEKASVVLSQIRLIHIKRFERKVYDMPQKDMIEIKKRLRDYLV</sequence>
<proteinExistence type="predicted"/>
<evidence type="ECO:0000313" key="2">
    <source>
        <dbReference type="Proteomes" id="UP000034749"/>
    </source>
</evidence>
<evidence type="ECO:0000313" key="1">
    <source>
        <dbReference type="EMBL" id="KKR79027.1"/>
    </source>
</evidence>
<dbReference type="SUPFAM" id="SSF50118">
    <property type="entry name" value="Cell growth inhibitor/plasmid maintenance toxic component"/>
    <property type="match status" value="1"/>
</dbReference>
<feature type="non-terminal residue" evidence="1">
    <location>
        <position position="1"/>
    </location>
</feature>
<dbReference type="InterPro" id="IPR003477">
    <property type="entry name" value="PemK-like"/>
</dbReference>
<dbReference type="Gene3D" id="2.30.30.110">
    <property type="match status" value="1"/>
</dbReference>
<dbReference type="GO" id="GO:0003677">
    <property type="term" value="F:DNA binding"/>
    <property type="evidence" value="ECO:0007669"/>
    <property type="project" value="InterPro"/>
</dbReference>
<dbReference type="InterPro" id="IPR011067">
    <property type="entry name" value="Plasmid_toxin/cell-grow_inhib"/>
</dbReference>
<dbReference type="Pfam" id="PF02452">
    <property type="entry name" value="PemK_toxin"/>
    <property type="match status" value="1"/>
</dbReference>